<name>A0ABU2NW52_9ACTN</name>
<dbReference type="Proteomes" id="UP001183414">
    <property type="component" value="Unassembled WGS sequence"/>
</dbReference>
<dbReference type="InterPro" id="IPR036188">
    <property type="entry name" value="FAD/NAD-bd_sf"/>
</dbReference>
<dbReference type="InterPro" id="IPR050493">
    <property type="entry name" value="FAD-dep_Monooxygenase_BioMet"/>
</dbReference>
<feature type="domain" description="FAD-binding" evidence="3">
    <location>
        <begin position="255"/>
        <end position="324"/>
    </location>
</feature>
<dbReference type="PRINTS" id="PR00420">
    <property type="entry name" value="RNGMNOXGNASE"/>
</dbReference>
<dbReference type="GO" id="GO:0004497">
    <property type="term" value="F:monooxygenase activity"/>
    <property type="evidence" value="ECO:0007669"/>
    <property type="project" value="UniProtKB-KW"/>
</dbReference>
<dbReference type="InterPro" id="IPR002938">
    <property type="entry name" value="FAD-bd"/>
</dbReference>
<feature type="domain" description="FAD-binding" evidence="3">
    <location>
        <begin position="5"/>
        <end position="112"/>
    </location>
</feature>
<sequence length="357" mass="37656">MTRSALIIGGGIGGLACAARLVQDGWDVEVRERAAGLPRTGTALGMWPSALRALDAVGAGDEIRARGHVQRGGALLRPDGRRIASVDVSARSGTHDAVRLVARPTLLRTLAGRLPDGVVRFDSEVPDVTLAGGAHDVVIAADGLGSRARQALFGDAYGIRYTGVTSWRGTVDGAAEHASETWGNASRFGITPHEEGRTNWFACVRAPWRAVAKGGDPAALRTAFGGWHADVRRVLDAVEKAGGEDVLRHDLCDLERPLPSYVRGRVALIGDAAHAMTPDLGRGACEALVDGVTLARELAGHRHVEDALAAYDALRRRPTQRIARAAAVMNRAVHTPGVAPFRNAALRLLLTVGNPPA</sequence>
<evidence type="ECO:0000256" key="1">
    <source>
        <dbReference type="ARBA" id="ARBA00023002"/>
    </source>
</evidence>
<evidence type="ECO:0000259" key="3">
    <source>
        <dbReference type="Pfam" id="PF01494"/>
    </source>
</evidence>
<dbReference type="EMBL" id="JAVREQ010000013">
    <property type="protein sequence ID" value="MDT0380222.1"/>
    <property type="molecule type" value="Genomic_DNA"/>
</dbReference>
<keyword evidence="5" id="KW-1185">Reference proteome</keyword>
<comment type="caution">
    <text evidence="4">The sequence shown here is derived from an EMBL/GenBank/DDBJ whole genome shotgun (WGS) entry which is preliminary data.</text>
</comment>
<dbReference type="PANTHER" id="PTHR13789">
    <property type="entry name" value="MONOOXYGENASE"/>
    <property type="match status" value="1"/>
</dbReference>
<evidence type="ECO:0000313" key="4">
    <source>
        <dbReference type="EMBL" id="MDT0380222.1"/>
    </source>
</evidence>
<organism evidence="4 5">
    <name type="scientific">Streptomyces hazeniae</name>
    <dbReference type="NCBI Taxonomy" id="3075538"/>
    <lineage>
        <taxon>Bacteria</taxon>
        <taxon>Bacillati</taxon>
        <taxon>Actinomycetota</taxon>
        <taxon>Actinomycetes</taxon>
        <taxon>Kitasatosporales</taxon>
        <taxon>Streptomycetaceae</taxon>
        <taxon>Streptomyces</taxon>
    </lineage>
</organism>
<dbReference type="PANTHER" id="PTHR13789:SF309">
    <property type="entry name" value="PUTATIVE (AFU_ORTHOLOGUE AFUA_6G14510)-RELATED"/>
    <property type="match status" value="1"/>
</dbReference>
<proteinExistence type="predicted"/>
<keyword evidence="2 4" id="KW-0503">Monooxygenase</keyword>
<protein>
    <submittedName>
        <fullName evidence="4">FAD-dependent monooxygenase</fullName>
    </submittedName>
</protein>
<evidence type="ECO:0000313" key="5">
    <source>
        <dbReference type="Proteomes" id="UP001183414"/>
    </source>
</evidence>
<reference evidence="5" key="1">
    <citation type="submission" date="2023-07" db="EMBL/GenBank/DDBJ databases">
        <title>30 novel species of actinomycetes from the DSMZ collection.</title>
        <authorList>
            <person name="Nouioui I."/>
        </authorList>
    </citation>
    <scope>NUCLEOTIDE SEQUENCE [LARGE SCALE GENOMIC DNA]</scope>
    <source>
        <strain evidence="5">DSM 42041</strain>
    </source>
</reference>
<dbReference type="SUPFAM" id="SSF51905">
    <property type="entry name" value="FAD/NAD(P)-binding domain"/>
    <property type="match status" value="1"/>
</dbReference>
<keyword evidence="1" id="KW-0560">Oxidoreductase</keyword>
<gene>
    <name evidence="4" type="ORF">RM572_15805</name>
</gene>
<dbReference type="Gene3D" id="3.50.50.60">
    <property type="entry name" value="FAD/NAD(P)-binding domain"/>
    <property type="match status" value="1"/>
</dbReference>
<accession>A0ABU2NW52</accession>
<dbReference type="RefSeq" id="WP_311673987.1">
    <property type="nucleotide sequence ID" value="NZ_JAVREQ010000013.1"/>
</dbReference>
<dbReference type="PROSITE" id="PS51257">
    <property type="entry name" value="PROKAR_LIPOPROTEIN"/>
    <property type="match status" value="1"/>
</dbReference>
<dbReference type="Pfam" id="PF01494">
    <property type="entry name" value="FAD_binding_3"/>
    <property type="match status" value="2"/>
</dbReference>
<evidence type="ECO:0000256" key="2">
    <source>
        <dbReference type="ARBA" id="ARBA00023033"/>
    </source>
</evidence>